<dbReference type="EMBL" id="CP048409">
    <property type="protein sequence ID" value="QIA08851.1"/>
    <property type="molecule type" value="Genomic_DNA"/>
</dbReference>
<dbReference type="PANTHER" id="PTHR35810:SF1">
    <property type="entry name" value="CYTOPLASMIC PROTEIN"/>
    <property type="match status" value="1"/>
</dbReference>
<evidence type="ECO:0000313" key="2">
    <source>
        <dbReference type="Proteomes" id="UP000474630"/>
    </source>
</evidence>
<dbReference type="AlphaFoldDB" id="A0A6C0RIA4"/>
<dbReference type="KEGG" id="drc:G0Q07_14480"/>
<dbReference type="InterPro" id="IPR011204">
    <property type="entry name" value="Virulence_RhuM-like"/>
</dbReference>
<dbReference type="Proteomes" id="UP000474630">
    <property type="component" value="Chromosome"/>
</dbReference>
<dbReference type="PIRSF" id="PIRSF015268">
    <property type="entry name" value="Virulence_RhuM"/>
    <property type="match status" value="1"/>
</dbReference>
<dbReference type="PANTHER" id="PTHR35810">
    <property type="entry name" value="CYTOPLASMIC PROTEIN-RELATED"/>
    <property type="match status" value="1"/>
</dbReference>
<gene>
    <name evidence="1" type="ORF">G0Q07_14480</name>
</gene>
<name>A0A6C0RIA4_9BACT</name>
<organism evidence="1 2">
    <name type="scientific">Draconibacterium halophilum</name>
    <dbReference type="NCBI Taxonomy" id="2706887"/>
    <lineage>
        <taxon>Bacteria</taxon>
        <taxon>Pseudomonadati</taxon>
        <taxon>Bacteroidota</taxon>
        <taxon>Bacteroidia</taxon>
        <taxon>Marinilabiliales</taxon>
        <taxon>Prolixibacteraceae</taxon>
        <taxon>Draconibacterium</taxon>
    </lineage>
</organism>
<keyword evidence="2" id="KW-1185">Reference proteome</keyword>
<accession>A0A6C0RIA4</accession>
<protein>
    <submittedName>
        <fullName evidence="1">Virulence RhuM family protein</fullName>
    </submittedName>
</protein>
<dbReference type="RefSeq" id="WP_163347373.1">
    <property type="nucleotide sequence ID" value="NZ_CP048409.1"/>
</dbReference>
<sequence>MNDSEILLYQTEDGQTKIDVRLEDETVWLSQVQMAELFQTTKQNISLHIKNVFDEGELREISTVKDYLTVQTEGKREVQRNLKIYNLDVIISVGYRVKSHRGTQFRIWATTQLREYLIKGFVLNDERLKETGHTNKYFDELLERIRDIRSSEKIFYAKIKDIYTTAIDYDANTEESQLFFKSVQNKMHWAIHGHTASEIIYKRVDSKKQNMGLTTWKNAPLGNIRKTDVSIAKNYLNEDELKDLNLIVDQYLSFAELQARNRKPMYMKDWISKLHDFMTLNDKEILEHAGTISAKMAKELAESEYEKFRKNRIDIEDVQEMKQLEEGLKKLENKKKKK</sequence>
<reference evidence="1 2" key="1">
    <citation type="submission" date="2020-02" db="EMBL/GenBank/DDBJ databases">
        <title>Genome sequencing for Draconibacterium sp. strain M1.</title>
        <authorList>
            <person name="Park S.-J."/>
        </authorList>
    </citation>
    <scope>NUCLEOTIDE SEQUENCE [LARGE SCALE GENOMIC DNA]</scope>
    <source>
        <strain evidence="1 2">M1</strain>
    </source>
</reference>
<evidence type="ECO:0000313" key="1">
    <source>
        <dbReference type="EMBL" id="QIA08851.1"/>
    </source>
</evidence>
<proteinExistence type="predicted"/>
<dbReference type="Pfam" id="PF13310">
    <property type="entry name" value="Virulence_RhuM"/>
    <property type="match status" value="1"/>
</dbReference>